<sequence>MTPTRTKHEVVRSLAEDLEQEQINLHAILTSLDEAQWSRPTPAEGWTIHDQITHLAHFDFLARLSVAEPERFAAVKSSIDDLSQYVDSIGPANLSRSGADAASWWTREASDFINAVIEADPQVRVPWFGPDMSLASKVTARIMEVWAHGQDIRDSLSIKPHPSPALPHVARLGCLAFANSYAVRGLPIPQAQVRVELETPNGGLWDMGPQEATDRITGPIDDFCLIVTQRRHVDDTAIQTQGETAAEWMLIAQAFAGDPGSGRHPGQFTAHH</sequence>
<dbReference type="InterPro" id="IPR017517">
    <property type="entry name" value="Maleyloyr_isom"/>
</dbReference>
<comment type="caution">
    <text evidence="2">The sequence shown here is derived from an EMBL/GenBank/DDBJ whole genome shotgun (WGS) entry which is preliminary data.</text>
</comment>
<protein>
    <submittedName>
        <fullName evidence="2">TIGR03084 family protein</fullName>
    </submittedName>
</protein>
<dbReference type="Gene3D" id="1.20.120.450">
    <property type="entry name" value="dinb family like domain"/>
    <property type="match status" value="1"/>
</dbReference>
<proteinExistence type="predicted"/>
<dbReference type="NCBIfam" id="TIGR03084">
    <property type="entry name" value="TIGR03084 family metal-binding protein"/>
    <property type="match status" value="1"/>
</dbReference>
<dbReference type="Proteomes" id="UP000784435">
    <property type="component" value="Unassembled WGS sequence"/>
</dbReference>
<dbReference type="InterPro" id="IPR024344">
    <property type="entry name" value="MDMPI_metal-binding"/>
</dbReference>
<evidence type="ECO:0000313" key="3">
    <source>
        <dbReference type="Proteomes" id="UP000784435"/>
    </source>
</evidence>
<reference evidence="2" key="2">
    <citation type="submission" date="2021-09" db="EMBL/GenBank/DDBJ databases">
        <authorList>
            <person name="Gilroy R."/>
        </authorList>
    </citation>
    <scope>NUCLEOTIDE SEQUENCE</scope>
    <source>
        <strain evidence="2">ChiGjej5B5-7349</strain>
    </source>
</reference>
<dbReference type="Pfam" id="PF11716">
    <property type="entry name" value="MDMPI_N"/>
    <property type="match status" value="1"/>
</dbReference>
<dbReference type="EMBL" id="DYUK01000024">
    <property type="protein sequence ID" value="HJG79013.1"/>
    <property type="molecule type" value="Genomic_DNA"/>
</dbReference>
<dbReference type="InterPro" id="IPR017518">
    <property type="entry name" value="CHP03084"/>
</dbReference>
<gene>
    <name evidence="2" type="ORF">K8V08_01215</name>
</gene>
<dbReference type="AlphaFoldDB" id="A0A921MBL6"/>
<dbReference type="SUPFAM" id="SSF109854">
    <property type="entry name" value="DinB/YfiT-like putative metalloenzymes"/>
    <property type="match status" value="1"/>
</dbReference>
<reference evidence="2" key="1">
    <citation type="journal article" date="2021" name="PeerJ">
        <title>Extensive microbial diversity within the chicken gut microbiome revealed by metagenomics and culture.</title>
        <authorList>
            <person name="Gilroy R."/>
            <person name="Ravi A."/>
            <person name="Getino M."/>
            <person name="Pursley I."/>
            <person name="Horton D.L."/>
            <person name="Alikhan N.F."/>
            <person name="Baker D."/>
            <person name="Gharbi K."/>
            <person name="Hall N."/>
            <person name="Watson M."/>
            <person name="Adriaenssens E.M."/>
            <person name="Foster-Nyarko E."/>
            <person name="Jarju S."/>
            <person name="Secka A."/>
            <person name="Antonio M."/>
            <person name="Oren A."/>
            <person name="Chaudhuri R.R."/>
            <person name="La Ragione R."/>
            <person name="Hildebrand F."/>
            <person name="Pallen M.J."/>
        </authorList>
    </citation>
    <scope>NUCLEOTIDE SEQUENCE</scope>
    <source>
        <strain evidence="2">ChiGjej5B5-7349</strain>
    </source>
</reference>
<dbReference type="GO" id="GO:0046872">
    <property type="term" value="F:metal ion binding"/>
    <property type="evidence" value="ECO:0007669"/>
    <property type="project" value="InterPro"/>
</dbReference>
<feature type="domain" description="Mycothiol-dependent maleylpyruvate isomerase metal-binding" evidence="1">
    <location>
        <begin position="20"/>
        <end position="153"/>
    </location>
</feature>
<accession>A0A921MBL6</accession>
<dbReference type="InterPro" id="IPR034660">
    <property type="entry name" value="DinB/YfiT-like"/>
</dbReference>
<organism evidence="2 3">
    <name type="scientific">Brevibacterium senegalense</name>
    <dbReference type="NCBI Taxonomy" id="1033736"/>
    <lineage>
        <taxon>Bacteria</taxon>
        <taxon>Bacillati</taxon>
        <taxon>Actinomycetota</taxon>
        <taxon>Actinomycetes</taxon>
        <taxon>Micrococcales</taxon>
        <taxon>Brevibacteriaceae</taxon>
        <taxon>Brevibacterium</taxon>
    </lineage>
</organism>
<evidence type="ECO:0000259" key="1">
    <source>
        <dbReference type="Pfam" id="PF11716"/>
    </source>
</evidence>
<name>A0A921MBL6_9MICO</name>
<evidence type="ECO:0000313" key="2">
    <source>
        <dbReference type="EMBL" id="HJG79013.1"/>
    </source>
</evidence>
<dbReference type="NCBIfam" id="TIGR03083">
    <property type="entry name" value="maleylpyruvate isomerase family mycothiol-dependent enzyme"/>
    <property type="match status" value="1"/>
</dbReference>